<evidence type="ECO:0000313" key="2">
    <source>
        <dbReference type="Proteomes" id="UP000069272"/>
    </source>
</evidence>
<reference evidence="1 2" key="1">
    <citation type="journal article" date="2017" name="G3 (Bethesda)">
        <title>The Physical Genome Mapping of Anopheles albimanus Corrected Scaffold Misassemblies and Identified Interarm Rearrangements in Genus Anopheles.</title>
        <authorList>
            <person name="Artemov G.N."/>
            <person name="Peery A.N."/>
            <person name="Jiang X."/>
            <person name="Tu Z."/>
            <person name="Stegniy V.N."/>
            <person name="Sharakhova M.V."/>
            <person name="Sharakhov I.V."/>
        </authorList>
    </citation>
    <scope>NUCLEOTIDE SEQUENCE [LARGE SCALE GENOMIC DNA]</scope>
    <source>
        <strain evidence="1 2">ALBI9_A</strain>
    </source>
</reference>
<sequence>MSRKPNYINQLPEKAIPLMPKLKNLEILEECADVKRYRQDHTLIFQSQTVEFLSLDFGYTSSIEMPNLQSYSGALSTLHQPTVSAQPAKLEQIWLVFSDIQLDDDRAGRRFGFDFDFSKMKNLAELDLGVMVLSVNTLASLPRTITTLGLHMYSINQQSLIEFILRN</sequence>
<name>A0A182FKP7_ANOAL</name>
<keyword evidence="2" id="KW-1185">Reference proteome</keyword>
<reference evidence="1" key="2">
    <citation type="submission" date="2022-08" db="UniProtKB">
        <authorList>
            <consortium name="EnsemblMetazoa"/>
        </authorList>
    </citation>
    <scope>IDENTIFICATION</scope>
    <source>
        <strain evidence="1">STECLA/ALBI9_A</strain>
    </source>
</reference>
<organism evidence="1 2">
    <name type="scientific">Anopheles albimanus</name>
    <name type="common">New world malaria mosquito</name>
    <dbReference type="NCBI Taxonomy" id="7167"/>
    <lineage>
        <taxon>Eukaryota</taxon>
        <taxon>Metazoa</taxon>
        <taxon>Ecdysozoa</taxon>
        <taxon>Arthropoda</taxon>
        <taxon>Hexapoda</taxon>
        <taxon>Insecta</taxon>
        <taxon>Pterygota</taxon>
        <taxon>Neoptera</taxon>
        <taxon>Endopterygota</taxon>
        <taxon>Diptera</taxon>
        <taxon>Nematocera</taxon>
        <taxon>Culicoidea</taxon>
        <taxon>Culicidae</taxon>
        <taxon>Anophelinae</taxon>
        <taxon>Anopheles</taxon>
    </lineage>
</organism>
<dbReference type="Proteomes" id="UP000069272">
    <property type="component" value="Chromosome 3R"/>
</dbReference>
<accession>A0A182FKP7</accession>
<protein>
    <submittedName>
        <fullName evidence="1">Uncharacterized protein</fullName>
    </submittedName>
</protein>
<proteinExistence type="predicted"/>
<dbReference type="EnsemblMetazoa" id="AALB007104-RA">
    <property type="protein sequence ID" value="AALB007104-PA"/>
    <property type="gene ID" value="AALB007104"/>
</dbReference>
<dbReference type="VEuPathDB" id="VectorBase:AALB007104"/>
<dbReference type="AlphaFoldDB" id="A0A182FKP7"/>
<evidence type="ECO:0000313" key="1">
    <source>
        <dbReference type="EnsemblMetazoa" id="AALB007104-PA"/>
    </source>
</evidence>